<accession>A0A8J5H8I7</accession>
<dbReference type="GO" id="GO:0006887">
    <property type="term" value="P:exocytosis"/>
    <property type="evidence" value="ECO:0007669"/>
    <property type="project" value="UniProtKB-KW"/>
</dbReference>
<sequence length="598" mass="65602">MTRKGLRLLFDGRRRHSGDAEAGDASSSTSSSPEVVSRLEAEVASAEAMVVKWDPNSSAYAKITSLFYEDRVEARRFVAQVSSLQRRMLDVAAAGQPSGLSHPSLARSQTLMQAAMRRLEKEFYQILAANRDLLDPESVSVRSARSSVSDIDPWDDDETAATAVGDSTTVDDLRAIAGAMIFAGYGKECVRIYRTFRKSIVDDGLARLGFELRLQSYKMDWSVLELKIRSWLAAARVAVRTLFHGERVLVDQVFADSDVVREAVFSTITGDAVQFFAFPELVARSIKRSHDKLFRMLDMHDALAELWPEVGLVFSFESTASVRTQVVASLAKLTEAAREALADFESAIMKEPSRSPVPGGRVHPMTRYAMNYLALLADYHPSAEEIFDSWQPPPPPRHSVSATSPPPVLVARLIETLLLKLDGKADAYHDAVLSHLFMANNLQYVVNKVGSCALRGLLGADWSARHAAKARHHLARYERVAWGPLAAMVPATEVSSAAEARERMRGFGAALEEALAAQAEWAVVDAAMREETRERVREMVVPAYRGFHARWLSTAAGVAGFPTPDEVWDRLGGLFSQLSGSDGSGSGSNTLNVSNQTV</sequence>
<feature type="domain" description="Exocyst complex subunit Exo70 C-terminal" evidence="3">
    <location>
        <begin position="230"/>
        <end position="551"/>
    </location>
</feature>
<keyword evidence="1" id="KW-0653">Protein transport</keyword>
<dbReference type="AlphaFoldDB" id="A0A8J5H8I7"/>
<name>A0A8J5H8I7_ZINOF</name>
<dbReference type="Pfam" id="PF20669">
    <property type="entry name" value="Exo70_N"/>
    <property type="match status" value="1"/>
</dbReference>
<dbReference type="Proteomes" id="UP000734854">
    <property type="component" value="Unassembled WGS sequence"/>
</dbReference>
<evidence type="ECO:0000259" key="3">
    <source>
        <dbReference type="Pfam" id="PF03081"/>
    </source>
</evidence>
<evidence type="ECO:0000313" key="5">
    <source>
        <dbReference type="Proteomes" id="UP000734854"/>
    </source>
</evidence>
<comment type="similarity">
    <text evidence="1">Belongs to the EXO70 family.</text>
</comment>
<dbReference type="InterPro" id="IPR004140">
    <property type="entry name" value="Exo70"/>
</dbReference>
<comment type="caution">
    <text evidence="4">The sequence shown here is derived from an EMBL/GenBank/DDBJ whole genome shotgun (WGS) entry which is preliminary data.</text>
</comment>
<feature type="compositionally biased region" description="Low complexity" evidence="2">
    <location>
        <begin position="23"/>
        <end position="35"/>
    </location>
</feature>
<dbReference type="PANTHER" id="PTHR12542:SF17">
    <property type="entry name" value="EXOCYST SUBUNIT EXO70 FAMILY PROTEIN"/>
    <property type="match status" value="1"/>
</dbReference>
<dbReference type="PANTHER" id="PTHR12542">
    <property type="entry name" value="EXOCYST COMPLEX PROTEIN EXO70"/>
    <property type="match status" value="1"/>
</dbReference>
<feature type="region of interest" description="Disordered" evidence="2">
    <location>
        <begin position="579"/>
        <end position="598"/>
    </location>
</feature>
<dbReference type="Pfam" id="PF03081">
    <property type="entry name" value="Exo70_C"/>
    <property type="match status" value="1"/>
</dbReference>
<protein>
    <recommendedName>
        <fullName evidence="1">Exocyst subunit Exo70 family protein</fullName>
    </recommendedName>
</protein>
<keyword evidence="5" id="KW-1185">Reference proteome</keyword>
<evidence type="ECO:0000256" key="1">
    <source>
        <dbReference type="RuleBase" id="RU365026"/>
    </source>
</evidence>
<evidence type="ECO:0000256" key="2">
    <source>
        <dbReference type="SAM" id="MobiDB-lite"/>
    </source>
</evidence>
<gene>
    <name evidence="4" type="ORF">ZIOFF_018647</name>
</gene>
<feature type="region of interest" description="Disordered" evidence="2">
    <location>
        <begin position="11"/>
        <end position="35"/>
    </location>
</feature>
<keyword evidence="1" id="KW-0813">Transport</keyword>
<dbReference type="GO" id="GO:0015031">
    <property type="term" value="P:protein transport"/>
    <property type="evidence" value="ECO:0007669"/>
    <property type="project" value="UniProtKB-KW"/>
</dbReference>
<dbReference type="GO" id="GO:0000145">
    <property type="term" value="C:exocyst"/>
    <property type="evidence" value="ECO:0007669"/>
    <property type="project" value="InterPro"/>
</dbReference>
<reference evidence="4 5" key="1">
    <citation type="submission" date="2020-08" db="EMBL/GenBank/DDBJ databases">
        <title>Plant Genome Project.</title>
        <authorList>
            <person name="Zhang R.-G."/>
        </authorList>
    </citation>
    <scope>NUCLEOTIDE SEQUENCE [LARGE SCALE GENOMIC DNA]</scope>
    <source>
        <tissue evidence="4">Rhizome</tissue>
    </source>
</reference>
<dbReference type="EMBL" id="JACMSC010000005">
    <property type="protein sequence ID" value="KAG6521524.1"/>
    <property type="molecule type" value="Genomic_DNA"/>
</dbReference>
<dbReference type="GO" id="GO:0005546">
    <property type="term" value="F:phosphatidylinositol-4,5-bisphosphate binding"/>
    <property type="evidence" value="ECO:0007669"/>
    <property type="project" value="InterPro"/>
</dbReference>
<keyword evidence="1" id="KW-0268">Exocytosis</keyword>
<organism evidence="4 5">
    <name type="scientific">Zingiber officinale</name>
    <name type="common">Ginger</name>
    <name type="synonym">Amomum zingiber</name>
    <dbReference type="NCBI Taxonomy" id="94328"/>
    <lineage>
        <taxon>Eukaryota</taxon>
        <taxon>Viridiplantae</taxon>
        <taxon>Streptophyta</taxon>
        <taxon>Embryophyta</taxon>
        <taxon>Tracheophyta</taxon>
        <taxon>Spermatophyta</taxon>
        <taxon>Magnoliopsida</taxon>
        <taxon>Liliopsida</taxon>
        <taxon>Zingiberales</taxon>
        <taxon>Zingiberaceae</taxon>
        <taxon>Zingiber</taxon>
    </lineage>
</organism>
<evidence type="ECO:0000313" key="4">
    <source>
        <dbReference type="EMBL" id="KAG6521524.1"/>
    </source>
</evidence>
<comment type="function">
    <text evidence="1">Component of the exocyst complex.</text>
</comment>
<dbReference type="InterPro" id="IPR046364">
    <property type="entry name" value="Exo70_C"/>
</dbReference>
<dbReference type="OrthoDB" id="1922221at2759"/>
<feature type="compositionally biased region" description="Polar residues" evidence="2">
    <location>
        <begin position="589"/>
        <end position="598"/>
    </location>
</feature>
<proteinExistence type="inferred from homology"/>